<gene>
    <name evidence="3" type="ORF">G5B47_10345</name>
</gene>
<evidence type="ECO:0000313" key="3">
    <source>
        <dbReference type="EMBL" id="NGM82813.1"/>
    </source>
</evidence>
<dbReference type="AlphaFoldDB" id="A0A6M1PLU3"/>
<dbReference type="SUPFAM" id="SSF53850">
    <property type="entry name" value="Periplasmic binding protein-like II"/>
    <property type="match status" value="1"/>
</dbReference>
<dbReference type="RefSeq" id="WP_165097590.1">
    <property type="nucleotide sequence ID" value="NZ_JAAKGU010000004.1"/>
</dbReference>
<feature type="region of interest" description="Disordered" evidence="1">
    <location>
        <begin position="504"/>
        <end position="524"/>
    </location>
</feature>
<accession>A0A6M1PLU3</accession>
<feature type="signal peptide" evidence="2">
    <location>
        <begin position="1"/>
        <end position="29"/>
    </location>
</feature>
<name>A0A6M1PLU3_9BACL</name>
<dbReference type="Proteomes" id="UP000480151">
    <property type="component" value="Unassembled WGS sequence"/>
</dbReference>
<dbReference type="Pfam" id="PF01547">
    <property type="entry name" value="SBP_bac_1"/>
    <property type="match status" value="1"/>
</dbReference>
<organism evidence="3 4">
    <name type="scientific">Paenibacillus apii</name>
    <dbReference type="NCBI Taxonomy" id="1850370"/>
    <lineage>
        <taxon>Bacteria</taxon>
        <taxon>Bacillati</taxon>
        <taxon>Bacillota</taxon>
        <taxon>Bacilli</taxon>
        <taxon>Bacillales</taxon>
        <taxon>Paenibacillaceae</taxon>
        <taxon>Paenibacillus</taxon>
    </lineage>
</organism>
<dbReference type="Gene3D" id="3.40.190.10">
    <property type="entry name" value="Periplasmic binding protein-like II"/>
    <property type="match status" value="2"/>
</dbReference>
<evidence type="ECO:0000256" key="1">
    <source>
        <dbReference type="SAM" id="MobiDB-lite"/>
    </source>
</evidence>
<evidence type="ECO:0000256" key="2">
    <source>
        <dbReference type="SAM" id="SignalP"/>
    </source>
</evidence>
<dbReference type="PANTHER" id="PTHR43649">
    <property type="entry name" value="ARABINOSE-BINDING PROTEIN-RELATED"/>
    <property type="match status" value="1"/>
</dbReference>
<feature type="chain" id="PRO_5038885481" evidence="2">
    <location>
        <begin position="30"/>
        <end position="524"/>
    </location>
</feature>
<dbReference type="PANTHER" id="PTHR43649:SF12">
    <property type="entry name" value="DIACETYLCHITOBIOSE BINDING PROTEIN DASA"/>
    <property type="match status" value="1"/>
</dbReference>
<keyword evidence="4" id="KW-1185">Reference proteome</keyword>
<sequence length="524" mass="58370">MKSSFWKKGSLLLTALVIVLGGCSSGNNGANSGADTAADAAGSSEPVTITILKHLNGGQRYAPDTAIEKLIEEKANVKVEYQFIPAQEYDNKLNVLMAGGDLPDIIHNFGPDWPQYNSYVEQGAFLALDDYLAKYPKVKEMVSDDVWNLLKSPKDGKIYHLPWYIGQEPQITYYRKDWADKLAIKEPATVDEFTKMLEAFRDKDPDGNGKKDTIAFSPGDQNIWFLNSFMTNFGANMYGFVPSEEDPNTLVDAFIHPNLKTGLAYLHDLRAQGLLDPDWLVDKKPGIDKFIAGNVGVTSGTKNEYIRLVDSPNVKGVAVLPPLKGPNGYEGGARLIPPHDRGFSISSKAKNVDAIFKYLEWQLTDGLELMKYGVLDKTYTEKDGVKTLISTDKLPDDYASLEVLREVIPQEEVDSLEKLESKFADHKDQFEHLKTVYNLYLEKSKMNKYAADYRRPIASPANEQYGAKLAALVQEGLTNAIVDGKADPGQTFDNYVANYYKSGGQQVQDERNKLQQDKSNPFAK</sequence>
<dbReference type="InterPro" id="IPR006059">
    <property type="entry name" value="SBP"/>
</dbReference>
<dbReference type="EMBL" id="JAAKGU010000004">
    <property type="protein sequence ID" value="NGM82813.1"/>
    <property type="molecule type" value="Genomic_DNA"/>
</dbReference>
<dbReference type="InterPro" id="IPR050490">
    <property type="entry name" value="Bact_solute-bd_prot1"/>
</dbReference>
<reference evidence="3 4" key="1">
    <citation type="submission" date="2020-02" db="EMBL/GenBank/DDBJ databases">
        <authorList>
            <person name="Gao J."/>
            <person name="Sun J."/>
        </authorList>
    </citation>
    <scope>NUCLEOTIDE SEQUENCE [LARGE SCALE GENOMIC DNA]</scope>
    <source>
        <strain evidence="3 4">7124</strain>
    </source>
</reference>
<proteinExistence type="predicted"/>
<evidence type="ECO:0000313" key="4">
    <source>
        <dbReference type="Proteomes" id="UP000480151"/>
    </source>
</evidence>
<comment type="caution">
    <text evidence="3">The sequence shown here is derived from an EMBL/GenBank/DDBJ whole genome shotgun (WGS) entry which is preliminary data.</text>
</comment>
<keyword evidence="2" id="KW-0732">Signal</keyword>
<protein>
    <submittedName>
        <fullName evidence="3">Extracellular solute-binding protein</fullName>
    </submittedName>
</protein>
<dbReference type="PROSITE" id="PS51257">
    <property type="entry name" value="PROKAR_LIPOPROTEIN"/>
    <property type="match status" value="1"/>
</dbReference>